<evidence type="ECO:0000313" key="3">
    <source>
        <dbReference type="Proteomes" id="UP000558997"/>
    </source>
</evidence>
<dbReference type="EMBL" id="JACHNF010000001">
    <property type="protein sequence ID" value="MBB5978750.1"/>
    <property type="molecule type" value="Genomic_DNA"/>
</dbReference>
<gene>
    <name evidence="2" type="ORF">HDA44_002091</name>
</gene>
<dbReference type="SUPFAM" id="SSF56784">
    <property type="entry name" value="HAD-like"/>
    <property type="match status" value="1"/>
</dbReference>
<protein>
    <submittedName>
        <fullName evidence="2">Phosphoglycolate phosphatase-like HAD superfamily hydrolase</fullName>
    </submittedName>
</protein>
<dbReference type="Gene3D" id="3.40.50.1000">
    <property type="entry name" value="HAD superfamily/HAD-like"/>
    <property type="match status" value="1"/>
</dbReference>
<dbReference type="InterPro" id="IPR056782">
    <property type="entry name" value="HAD_PNKP"/>
</dbReference>
<evidence type="ECO:0000259" key="1">
    <source>
        <dbReference type="Pfam" id="PF25109"/>
    </source>
</evidence>
<keyword evidence="3" id="KW-1185">Reference proteome</keyword>
<comment type="caution">
    <text evidence="2">The sequence shown here is derived from an EMBL/GenBank/DDBJ whole genome shotgun (WGS) entry which is preliminary data.</text>
</comment>
<keyword evidence="2" id="KW-0378">Hydrolase</keyword>
<dbReference type="AlphaFoldDB" id="A0A841DPY6"/>
<dbReference type="InterPro" id="IPR036412">
    <property type="entry name" value="HAD-like_sf"/>
</dbReference>
<dbReference type="InterPro" id="IPR023214">
    <property type="entry name" value="HAD_sf"/>
</dbReference>
<dbReference type="GO" id="GO:0016787">
    <property type="term" value="F:hydrolase activity"/>
    <property type="evidence" value="ECO:0007669"/>
    <property type="project" value="UniProtKB-KW"/>
</dbReference>
<sequence>MGESADDRPYAVLDIDATLSDTSQRVHFLQKKPKDWDSFFAHAKEDAVLDEGLAVATTLAADHEIVYLTGRPERLRRDTVKWLKDNGFPDGKLYMRGNTDRRPSMLMKLGRLQRLAEQRPVAVLVDDDVKVIAAAEKAGYPVLRADWGLDAETQPALFEAQESEGRT</sequence>
<name>A0A841DPY6_9ACTN</name>
<reference evidence="2 3" key="1">
    <citation type="submission" date="2020-08" db="EMBL/GenBank/DDBJ databases">
        <title>Sequencing the genomes of 1000 actinobacteria strains.</title>
        <authorList>
            <person name="Klenk H.-P."/>
        </authorList>
    </citation>
    <scope>NUCLEOTIDE SEQUENCE [LARGE SCALE GENOMIC DNA]</scope>
    <source>
        <strain evidence="2 3">DSM 17294</strain>
    </source>
</reference>
<organism evidence="2 3">
    <name type="scientific">Kribbella solani</name>
    <dbReference type="NCBI Taxonomy" id="236067"/>
    <lineage>
        <taxon>Bacteria</taxon>
        <taxon>Bacillati</taxon>
        <taxon>Actinomycetota</taxon>
        <taxon>Actinomycetes</taxon>
        <taxon>Propionibacteriales</taxon>
        <taxon>Kribbellaceae</taxon>
        <taxon>Kribbella</taxon>
    </lineage>
</organism>
<evidence type="ECO:0000313" key="2">
    <source>
        <dbReference type="EMBL" id="MBB5978750.1"/>
    </source>
</evidence>
<accession>A0A841DPY6</accession>
<proteinExistence type="predicted"/>
<dbReference type="Pfam" id="PF25109">
    <property type="entry name" value="HAD_PNKP"/>
    <property type="match status" value="1"/>
</dbReference>
<feature type="domain" description="Polynucleotide kinase PNKP phosphatase" evidence="1">
    <location>
        <begin position="12"/>
        <end position="145"/>
    </location>
</feature>
<dbReference type="Proteomes" id="UP000558997">
    <property type="component" value="Unassembled WGS sequence"/>
</dbReference>
<dbReference type="RefSeq" id="WP_184833306.1">
    <property type="nucleotide sequence ID" value="NZ_BAAAVN010000001.1"/>
</dbReference>